<keyword evidence="1" id="KW-0698">rRNA processing</keyword>
<dbReference type="GO" id="GO:0006364">
    <property type="term" value="P:rRNA processing"/>
    <property type="evidence" value="ECO:0007669"/>
    <property type="project" value="UniProtKB-UniRule"/>
</dbReference>
<dbReference type="GO" id="GO:0042274">
    <property type="term" value="P:ribosomal small subunit biogenesis"/>
    <property type="evidence" value="ECO:0007669"/>
    <property type="project" value="UniProtKB-UniRule"/>
</dbReference>
<keyword evidence="4" id="KW-1185">Reference proteome</keyword>
<dbReference type="InterPro" id="IPR002676">
    <property type="entry name" value="RimM_N"/>
</dbReference>
<dbReference type="GO" id="GO:0005737">
    <property type="term" value="C:cytoplasm"/>
    <property type="evidence" value="ECO:0007669"/>
    <property type="project" value="UniProtKB-SubCell"/>
</dbReference>
<sequence>MENKNLLSIGRIVNTFGIKGAVKIALDKNVKLNDINKIKLLFIENANNIIIPKQVESVTMQKSHLVVYFKEHIHINEVEIFKGKNVKYLNDDGTFSIYYDLTHYTIMYNLQKGQVTDTMFNGQHHLVKVLLENENKAFWVPLVDVYTENIDDESRVITLKNIEGLK</sequence>
<dbReference type="Gene3D" id="2.40.30.60">
    <property type="entry name" value="RimM"/>
    <property type="match status" value="1"/>
</dbReference>
<dbReference type="EMBL" id="CP023173">
    <property type="protein sequence ID" value="ASZ09310.1"/>
    <property type="molecule type" value="Genomic_DNA"/>
</dbReference>
<evidence type="ECO:0000313" key="3">
    <source>
        <dbReference type="EMBL" id="ASZ09310.1"/>
    </source>
</evidence>
<dbReference type="STRING" id="1336232.GCA_000518825_00907"/>
<reference evidence="3 4" key="1">
    <citation type="submission" date="2017-08" db="EMBL/GenBank/DDBJ databases">
        <title>Complete Genome Sequence of Mesoplasma chauliocola.</title>
        <authorList>
            <person name="Knight T.F.Jr."/>
            <person name="Citino T."/>
        </authorList>
    </citation>
    <scope>NUCLEOTIDE SEQUENCE [LARGE SCALE GENOMIC DNA]</scope>
    <source>
        <strain evidence="3 4">CHPA-2</strain>
    </source>
</reference>
<dbReference type="Pfam" id="PF01782">
    <property type="entry name" value="RimM"/>
    <property type="match status" value="1"/>
</dbReference>
<dbReference type="KEGG" id="mchc:CK556_03070"/>
<comment type="subcellular location">
    <subcellularLocation>
        <location evidence="1">Cytoplasm</location>
    </subcellularLocation>
</comment>
<comment type="function">
    <text evidence="1">An accessory protein needed during the final step in the assembly of 30S ribosomal subunit, possibly for assembly of the head region. Essential for efficient processing of 16S rRNA. May be needed both before and after RbfA during the maturation of 16S rRNA. It has affinity for free ribosomal 30S subunits but not for 70S ribosomes.</text>
</comment>
<keyword evidence="1" id="KW-0690">Ribosome biogenesis</keyword>
<evidence type="ECO:0000313" key="4">
    <source>
        <dbReference type="Proteomes" id="UP000232229"/>
    </source>
</evidence>
<gene>
    <name evidence="1" type="primary">rimM</name>
    <name evidence="3" type="ORF">CK556_03070</name>
</gene>
<dbReference type="GO" id="GO:0005840">
    <property type="term" value="C:ribosome"/>
    <property type="evidence" value="ECO:0007669"/>
    <property type="project" value="InterPro"/>
</dbReference>
<dbReference type="RefSeq" id="WP_027875428.1">
    <property type="nucleotide sequence ID" value="NZ_CP023173.1"/>
</dbReference>
<dbReference type="GO" id="GO:0043022">
    <property type="term" value="F:ribosome binding"/>
    <property type="evidence" value="ECO:0007669"/>
    <property type="project" value="InterPro"/>
</dbReference>
<comment type="domain">
    <text evidence="1">The PRC barrel domain binds ribosomal protein uS19.</text>
</comment>
<dbReference type="Proteomes" id="UP000232229">
    <property type="component" value="Chromosome"/>
</dbReference>
<comment type="subunit">
    <text evidence="1">Binds ribosomal protein uS19.</text>
</comment>
<dbReference type="HAMAP" id="MF_00014">
    <property type="entry name" value="Ribosome_mat_RimM"/>
    <property type="match status" value="1"/>
</dbReference>
<keyword evidence="1" id="KW-0143">Chaperone</keyword>
<comment type="similarity">
    <text evidence="1">Belongs to the RimM family.</text>
</comment>
<organism evidence="3 4">
    <name type="scientific">Mesoplasma chauliocola</name>
    <dbReference type="NCBI Taxonomy" id="216427"/>
    <lineage>
        <taxon>Bacteria</taxon>
        <taxon>Bacillati</taxon>
        <taxon>Mycoplasmatota</taxon>
        <taxon>Mollicutes</taxon>
        <taxon>Entomoplasmatales</taxon>
        <taxon>Entomoplasmataceae</taxon>
        <taxon>Mesoplasma</taxon>
    </lineage>
</organism>
<keyword evidence="1" id="KW-0963">Cytoplasm</keyword>
<proteinExistence type="inferred from homology"/>
<dbReference type="InterPro" id="IPR011961">
    <property type="entry name" value="RimM"/>
</dbReference>
<accession>A0A249SNV4</accession>
<evidence type="ECO:0000259" key="2">
    <source>
        <dbReference type="Pfam" id="PF01782"/>
    </source>
</evidence>
<dbReference type="SUPFAM" id="SSF50447">
    <property type="entry name" value="Translation proteins"/>
    <property type="match status" value="1"/>
</dbReference>
<dbReference type="AlphaFoldDB" id="A0A249SNV4"/>
<dbReference type="InterPro" id="IPR036976">
    <property type="entry name" value="RimM_N_sf"/>
</dbReference>
<evidence type="ECO:0000256" key="1">
    <source>
        <dbReference type="HAMAP-Rule" id="MF_00014"/>
    </source>
</evidence>
<name>A0A249SNV4_9MOLU</name>
<feature type="domain" description="RimM N-terminal" evidence="2">
    <location>
        <begin position="9"/>
        <end position="90"/>
    </location>
</feature>
<dbReference type="Gene3D" id="2.30.30.240">
    <property type="entry name" value="PRC-barrel domain"/>
    <property type="match status" value="1"/>
</dbReference>
<protein>
    <recommendedName>
        <fullName evidence="1">Ribosome maturation factor RimM</fullName>
    </recommendedName>
</protein>
<dbReference type="InterPro" id="IPR009000">
    <property type="entry name" value="Transl_B-barrel_sf"/>
</dbReference>